<name>A0A9D5JT71_9BACT</name>
<protein>
    <submittedName>
        <fullName evidence="3">Bacillithiol biosynthesis BshC</fullName>
    </submittedName>
</protein>
<proteinExistence type="predicted"/>
<accession>A0A9D5JT71</accession>
<evidence type="ECO:0000259" key="1">
    <source>
        <dbReference type="Pfam" id="PF10079"/>
    </source>
</evidence>
<dbReference type="Proteomes" id="UP000649604">
    <property type="component" value="Unassembled WGS sequence"/>
</dbReference>
<reference evidence="3" key="1">
    <citation type="submission" date="2019-11" db="EMBL/GenBank/DDBJ databases">
        <title>Microbial mats filling the niche in hypersaline microbial mats.</title>
        <authorList>
            <person name="Wong H.L."/>
            <person name="Macleod F.I."/>
            <person name="White R.A. III"/>
            <person name="Burns B.P."/>
        </authorList>
    </citation>
    <scope>NUCLEOTIDE SEQUENCE</scope>
    <source>
        <strain evidence="3">Rbin_158</strain>
    </source>
</reference>
<dbReference type="InterPro" id="IPR055399">
    <property type="entry name" value="CC_BshC"/>
</dbReference>
<feature type="domain" description="Bacillithiol biosynthesis BshC C-terminal coiled-coil" evidence="2">
    <location>
        <begin position="258"/>
        <end position="396"/>
    </location>
</feature>
<dbReference type="InterPro" id="IPR055398">
    <property type="entry name" value="Rossmann-like_BshC"/>
</dbReference>
<dbReference type="EMBL" id="WJJP01000092">
    <property type="protein sequence ID" value="MBD3323527.1"/>
    <property type="molecule type" value="Genomic_DNA"/>
</dbReference>
<dbReference type="Pfam" id="PF24850">
    <property type="entry name" value="CC_BshC"/>
    <property type="match status" value="1"/>
</dbReference>
<dbReference type="AlphaFoldDB" id="A0A9D5JT71"/>
<evidence type="ECO:0000259" key="2">
    <source>
        <dbReference type="Pfam" id="PF24850"/>
    </source>
</evidence>
<evidence type="ECO:0000313" key="4">
    <source>
        <dbReference type="Proteomes" id="UP000649604"/>
    </source>
</evidence>
<sequence length="409" mass="47006">MEKNVITGQQIGLLGGPLYTTYKVLGAIKYAKEINGTHIYWMENNDADFEEINHIDYIDADNTLQTLTWDIDSQGYSCGLIAIDDSLVDLLRHFFETLRQTEFTPALKSLVLRCYVPGRTLGTASCLLASELFGHFGLELFDPSTKIFKAFIKKFLLREAARTPTGEQCNLFCMIGKKRIAVFRDEEGYSLRDGTRVNLEEYDLVPNVKTRPVCQDAFFDTHTYIAGPGEMQYIKELDPIYEFHGIRKANIIPRMSLTLLEPRAVRFMRKYDVALQDVLELEKSHLLKKVLKERSGFDEKHLRQQADQLTTEYVQALQAVGIELGKAEKDLRQAIKEEIGKQRAQEKAEMEKTLNAVGNLSDLLMPFGKKQERVFNLFYYMNLYGGLAFVDWLYERYDPSLETLEVEHA</sequence>
<organism evidence="3 4">
    <name type="scientific">candidate division KSB3 bacterium</name>
    <dbReference type="NCBI Taxonomy" id="2044937"/>
    <lineage>
        <taxon>Bacteria</taxon>
        <taxon>candidate division KSB3</taxon>
    </lineage>
</organism>
<evidence type="ECO:0000313" key="3">
    <source>
        <dbReference type="EMBL" id="MBD3323527.1"/>
    </source>
</evidence>
<feature type="domain" description="Bacillithiol biosynthesis BshC N-terminal Rossmann-like" evidence="1">
    <location>
        <begin position="167"/>
        <end position="255"/>
    </location>
</feature>
<comment type="caution">
    <text evidence="3">The sequence shown here is derived from an EMBL/GenBank/DDBJ whole genome shotgun (WGS) entry which is preliminary data.</text>
</comment>
<dbReference type="Pfam" id="PF10079">
    <property type="entry name" value="Rossmann-like_BshC"/>
    <property type="match status" value="2"/>
</dbReference>
<feature type="domain" description="Bacillithiol biosynthesis BshC N-terminal Rossmann-like" evidence="1">
    <location>
        <begin position="5"/>
        <end position="161"/>
    </location>
</feature>
<gene>
    <name evidence="3" type="primary">bshC</name>
    <name evidence="3" type="ORF">GF339_03020</name>
</gene>